<reference evidence="2" key="1">
    <citation type="submission" date="2024-02" db="EMBL/GenBank/DDBJ databases">
        <authorList>
            <consortium name="ELIXIR-Norway"/>
            <consortium name="Elixir Norway"/>
        </authorList>
    </citation>
    <scope>NUCLEOTIDE SEQUENCE</scope>
</reference>
<dbReference type="Proteomes" id="UP001497444">
    <property type="component" value="Chromosome 5"/>
</dbReference>
<feature type="compositionally biased region" description="Polar residues" evidence="1">
    <location>
        <begin position="177"/>
        <end position="187"/>
    </location>
</feature>
<keyword evidence="3" id="KW-1185">Reference proteome</keyword>
<evidence type="ECO:0000313" key="3">
    <source>
        <dbReference type="Proteomes" id="UP001497444"/>
    </source>
</evidence>
<accession>A0ABP0X5X4</accession>
<evidence type="ECO:0000256" key="1">
    <source>
        <dbReference type="SAM" id="MobiDB-lite"/>
    </source>
</evidence>
<name>A0ABP0X5X4_9BRYO</name>
<feature type="compositionally biased region" description="Acidic residues" evidence="1">
    <location>
        <begin position="409"/>
        <end position="421"/>
    </location>
</feature>
<proteinExistence type="predicted"/>
<feature type="compositionally biased region" description="Basic and acidic residues" evidence="1">
    <location>
        <begin position="82"/>
        <end position="93"/>
    </location>
</feature>
<feature type="region of interest" description="Disordered" evidence="1">
    <location>
        <begin position="1"/>
        <end position="140"/>
    </location>
</feature>
<dbReference type="EMBL" id="OZ020100">
    <property type="protein sequence ID" value="CAK9273010.1"/>
    <property type="molecule type" value="Genomic_DNA"/>
</dbReference>
<feature type="region of interest" description="Disordered" evidence="1">
    <location>
        <begin position="395"/>
        <end position="440"/>
    </location>
</feature>
<protein>
    <submittedName>
        <fullName evidence="2">Uncharacterized protein</fullName>
    </submittedName>
</protein>
<feature type="compositionally biased region" description="Basic and acidic residues" evidence="1">
    <location>
        <begin position="398"/>
        <end position="408"/>
    </location>
</feature>
<feature type="region of interest" description="Disordered" evidence="1">
    <location>
        <begin position="163"/>
        <end position="192"/>
    </location>
</feature>
<sequence length="440" mass="48437">MATRVRTQNSTAVPRHEAQAPGTYQGGAASKLPRNQTSAPSLGKDPSKTRSGSPSSDPEQRSTSAGAPENRSEANPTPSPSRAEEGTRADGKKPPKGATTPRNSIFFELPGLDGPKVQKPETSTNPFASPTDGNQGGDTRIRGQEETLEGWSFQGRRKHTLKLASPRPESRQAPARTPQQEPTSGGKRQQFHSEVHTSYFSSLGIDCPSNGEPFRARIWPVLTRDKNSIKDTLIYSKNQARPSLPLSLRITGPTEAEWTQDSAWVDLTQRLETELEEKVLRYKLTIKTHPLLEWSWLKESSKGGTECTILAHIDSGTNALSIQNKRHLHWKVLDGKIGMGNEMEFSAPAHSLLMKTKAIQLEHQEIKNRSASFQASPQAARKKRYTKLNFAIMASSRANEEPSPGREDREDDPLGGLETDEGRETGSFGSKAARNRLNYA</sequence>
<evidence type="ECO:0000313" key="2">
    <source>
        <dbReference type="EMBL" id="CAK9273010.1"/>
    </source>
</evidence>
<organism evidence="2 3">
    <name type="scientific">Sphagnum jensenii</name>
    <dbReference type="NCBI Taxonomy" id="128206"/>
    <lineage>
        <taxon>Eukaryota</taxon>
        <taxon>Viridiplantae</taxon>
        <taxon>Streptophyta</taxon>
        <taxon>Embryophyta</taxon>
        <taxon>Bryophyta</taxon>
        <taxon>Sphagnophytina</taxon>
        <taxon>Sphagnopsida</taxon>
        <taxon>Sphagnales</taxon>
        <taxon>Sphagnaceae</taxon>
        <taxon>Sphagnum</taxon>
    </lineage>
</organism>
<feature type="compositionally biased region" description="Polar residues" evidence="1">
    <location>
        <begin position="120"/>
        <end position="133"/>
    </location>
</feature>
<feature type="compositionally biased region" description="Polar residues" evidence="1">
    <location>
        <begin position="1"/>
        <end position="12"/>
    </location>
</feature>
<feature type="compositionally biased region" description="Polar residues" evidence="1">
    <location>
        <begin position="49"/>
        <end position="65"/>
    </location>
</feature>
<gene>
    <name evidence="2" type="ORF">CSSPJE1EN1_LOCUS18488</name>
</gene>